<reference evidence="5" key="1">
    <citation type="submission" date="2010-05" db="EMBL/GenBank/DDBJ databases">
        <title>The genome sequence of Magnaporthe poae strain ATCC 64411.</title>
        <authorList>
            <person name="Ma L.-J."/>
            <person name="Dead R."/>
            <person name="Young S."/>
            <person name="Zeng Q."/>
            <person name="Koehrsen M."/>
            <person name="Alvarado L."/>
            <person name="Berlin A."/>
            <person name="Chapman S.B."/>
            <person name="Chen Z."/>
            <person name="Freedman E."/>
            <person name="Gellesch M."/>
            <person name="Goldberg J."/>
            <person name="Griggs A."/>
            <person name="Gujja S."/>
            <person name="Heilman E.R."/>
            <person name="Heiman D."/>
            <person name="Hepburn T."/>
            <person name="Howarth C."/>
            <person name="Jen D."/>
            <person name="Larson L."/>
            <person name="Mehta T."/>
            <person name="Neiman D."/>
            <person name="Pearson M."/>
            <person name="Roberts A."/>
            <person name="Saif S."/>
            <person name="Shea T."/>
            <person name="Shenoy N."/>
            <person name="Sisk P."/>
            <person name="Stolte C."/>
            <person name="Sykes S."/>
            <person name="Walk T."/>
            <person name="White J."/>
            <person name="Yandava C."/>
            <person name="Haas B."/>
            <person name="Nusbaum C."/>
            <person name="Birren B."/>
        </authorList>
    </citation>
    <scope>NUCLEOTIDE SEQUENCE [LARGE SCALE GENOMIC DNA]</scope>
    <source>
        <strain evidence="5">ATCC 64411 / 73-15</strain>
    </source>
</reference>
<dbReference type="EMBL" id="GL876973">
    <property type="protein sequence ID" value="KLU89558.1"/>
    <property type="molecule type" value="Genomic_DNA"/>
</dbReference>
<dbReference type="InterPro" id="IPR054289">
    <property type="entry name" value="DUF7025"/>
</dbReference>
<dbReference type="AlphaFoldDB" id="A0A0C4E7L5"/>
<dbReference type="VEuPathDB" id="FungiDB:MAPG_08529"/>
<dbReference type="PANTHER" id="PTHR46411">
    <property type="entry name" value="FAMILY ATPASE, PUTATIVE-RELATED"/>
    <property type="match status" value="1"/>
</dbReference>
<keyword evidence="5" id="KW-1185">Reference proteome</keyword>
<dbReference type="Pfam" id="PF00004">
    <property type="entry name" value="AAA"/>
    <property type="match status" value="1"/>
</dbReference>
<dbReference type="GO" id="GO:0016887">
    <property type="term" value="F:ATP hydrolysis activity"/>
    <property type="evidence" value="ECO:0007669"/>
    <property type="project" value="InterPro"/>
</dbReference>
<proteinExistence type="predicted"/>
<dbReference type="SUPFAM" id="SSF52540">
    <property type="entry name" value="P-loop containing nucleoside triphosphate hydrolases"/>
    <property type="match status" value="1"/>
</dbReference>
<feature type="region of interest" description="Disordered" evidence="1">
    <location>
        <begin position="65"/>
        <end position="86"/>
    </location>
</feature>
<dbReference type="PANTHER" id="PTHR46411:SF2">
    <property type="entry name" value="AAA+ ATPASE DOMAIN-CONTAINING PROTEIN"/>
    <property type="match status" value="1"/>
</dbReference>
<dbReference type="eggNOG" id="KOG0740">
    <property type="taxonomic scope" value="Eukaryota"/>
</dbReference>
<reference evidence="3" key="2">
    <citation type="submission" date="2010-05" db="EMBL/GenBank/DDBJ databases">
        <title>The Genome Sequence of Magnaporthe poae strain ATCC 64411.</title>
        <authorList>
            <consortium name="The Broad Institute Genome Sequencing Platform"/>
            <consortium name="Broad Institute Genome Sequencing Center for Infectious Disease"/>
            <person name="Ma L.-J."/>
            <person name="Dead R."/>
            <person name="Young S."/>
            <person name="Zeng Q."/>
            <person name="Koehrsen M."/>
            <person name="Alvarado L."/>
            <person name="Berlin A."/>
            <person name="Chapman S.B."/>
            <person name="Chen Z."/>
            <person name="Freedman E."/>
            <person name="Gellesch M."/>
            <person name="Goldberg J."/>
            <person name="Griggs A."/>
            <person name="Gujja S."/>
            <person name="Heilman E.R."/>
            <person name="Heiman D."/>
            <person name="Hepburn T."/>
            <person name="Howarth C."/>
            <person name="Jen D."/>
            <person name="Larson L."/>
            <person name="Mehta T."/>
            <person name="Neiman D."/>
            <person name="Pearson M."/>
            <person name="Roberts A."/>
            <person name="Saif S."/>
            <person name="Shea T."/>
            <person name="Shenoy N."/>
            <person name="Sisk P."/>
            <person name="Stolte C."/>
            <person name="Sykes S."/>
            <person name="Walk T."/>
            <person name="White J."/>
            <person name="Yandava C."/>
            <person name="Haas B."/>
            <person name="Nusbaum C."/>
            <person name="Birren B."/>
        </authorList>
    </citation>
    <scope>NUCLEOTIDE SEQUENCE</scope>
    <source>
        <strain evidence="3">ATCC 64411</strain>
    </source>
</reference>
<accession>A0A0C4E7L5</accession>
<evidence type="ECO:0000313" key="5">
    <source>
        <dbReference type="Proteomes" id="UP000011715"/>
    </source>
</evidence>
<dbReference type="STRING" id="644358.A0A0C4E7L5"/>
<dbReference type="Pfam" id="PF23232">
    <property type="entry name" value="AAA_lid_13"/>
    <property type="match status" value="1"/>
</dbReference>
<dbReference type="Proteomes" id="UP000011715">
    <property type="component" value="Unassembled WGS sequence"/>
</dbReference>
<dbReference type="GO" id="GO:0005524">
    <property type="term" value="F:ATP binding"/>
    <property type="evidence" value="ECO:0007669"/>
    <property type="project" value="InterPro"/>
</dbReference>
<reference evidence="4" key="5">
    <citation type="submission" date="2015-06" db="UniProtKB">
        <authorList>
            <consortium name="EnsemblFungi"/>
        </authorList>
    </citation>
    <scope>IDENTIFICATION</scope>
    <source>
        <strain evidence="4">ATCC 64411</strain>
    </source>
</reference>
<feature type="compositionally biased region" description="Basic and acidic residues" evidence="1">
    <location>
        <begin position="67"/>
        <end position="80"/>
    </location>
</feature>
<dbReference type="Pfam" id="PF22942">
    <property type="entry name" value="DUF7025"/>
    <property type="match status" value="1"/>
</dbReference>
<dbReference type="CDD" id="cd19481">
    <property type="entry name" value="RecA-like_protease"/>
    <property type="match status" value="1"/>
</dbReference>
<evidence type="ECO:0000256" key="1">
    <source>
        <dbReference type="SAM" id="MobiDB-lite"/>
    </source>
</evidence>
<dbReference type="EnsemblFungi" id="MAPG_08529T0">
    <property type="protein sequence ID" value="MAPG_08529T0"/>
    <property type="gene ID" value="MAPG_08529"/>
</dbReference>
<gene>
    <name evidence="3" type="ORF">MAPG_08529</name>
</gene>
<evidence type="ECO:0000259" key="2">
    <source>
        <dbReference type="SMART" id="SM00382"/>
    </source>
</evidence>
<dbReference type="InterPro" id="IPR003593">
    <property type="entry name" value="AAA+_ATPase"/>
</dbReference>
<reference evidence="3" key="3">
    <citation type="submission" date="2011-03" db="EMBL/GenBank/DDBJ databases">
        <title>Annotation of Magnaporthe poae ATCC 64411.</title>
        <authorList>
            <person name="Ma L.-J."/>
            <person name="Dead R."/>
            <person name="Young S.K."/>
            <person name="Zeng Q."/>
            <person name="Gargeya S."/>
            <person name="Fitzgerald M."/>
            <person name="Haas B."/>
            <person name="Abouelleil A."/>
            <person name="Alvarado L."/>
            <person name="Arachchi H.M."/>
            <person name="Berlin A."/>
            <person name="Brown A."/>
            <person name="Chapman S.B."/>
            <person name="Chen Z."/>
            <person name="Dunbar C."/>
            <person name="Freedman E."/>
            <person name="Gearin G."/>
            <person name="Gellesch M."/>
            <person name="Goldberg J."/>
            <person name="Griggs A."/>
            <person name="Gujja S."/>
            <person name="Heiman D."/>
            <person name="Howarth C."/>
            <person name="Larson L."/>
            <person name="Lui A."/>
            <person name="MacDonald P.J.P."/>
            <person name="Mehta T."/>
            <person name="Montmayeur A."/>
            <person name="Murphy C."/>
            <person name="Neiman D."/>
            <person name="Pearson M."/>
            <person name="Priest M."/>
            <person name="Roberts A."/>
            <person name="Saif S."/>
            <person name="Shea T."/>
            <person name="Shenoy N."/>
            <person name="Sisk P."/>
            <person name="Stolte C."/>
            <person name="Sykes S."/>
            <person name="Yandava C."/>
            <person name="Wortman J."/>
            <person name="Nusbaum C."/>
            <person name="Birren B."/>
        </authorList>
    </citation>
    <scope>NUCLEOTIDE SEQUENCE</scope>
    <source>
        <strain evidence="3">ATCC 64411</strain>
    </source>
</reference>
<feature type="domain" description="AAA+ ATPase" evidence="2">
    <location>
        <begin position="355"/>
        <end position="482"/>
    </location>
</feature>
<feature type="compositionally biased region" description="Polar residues" evidence="1">
    <location>
        <begin position="667"/>
        <end position="682"/>
    </location>
</feature>
<feature type="compositionally biased region" description="Polar residues" evidence="1">
    <location>
        <begin position="706"/>
        <end position="754"/>
    </location>
</feature>
<sequence length="768" mass="87401">MGLIKDIRCLVAFMDGYIAPSLKMGDIDHVYFSDLWFVFTARSLIYMRDKKVPQKVWKVIQRTGGHYHHDTDPGENEHTEQPAGDRGGRHRFVIDCFHLDYDGIRYVQTYTQVFIDCFEDCQPLASLPVVPIRVAEKAGWIDRGAVVARGRQFVSCTRPQHRHYVGRHQILRPNGLQLHERDEQVPENAARYPEWIESEVMVDFERALQEMPGWRPGIDELKLFKAAAPKRRQFGIDIDTIWDSKLSEQVIFEEWEKCQRWDKERTGPSEEDDLLLLTDRIFAFVFRTRKWACLKLGRDNDREEMLREKKCRPEPWNDLQLPDGHKRLVQSLIESHSSKEGPRSLHFDLVRAKGKGVTILLHGVPGVGKTSTAECAAEANNRPLLPITCGDLGTKPREVEKKLEEAFQLAQLWSCVLLLDEADIFLAQRNESDIHRNALVSVFLRVLEYYEGILFLTTNRVGVFDEAFKSRIHLPLYYPPLNWKHTEKIWRTHLLKLGRSGLVDVDVEDIVAYAETFFERQSCRGSMIGPVWNGRQIRNAFQSAVALAGYRRGNGEGAGAQRIRIEREHFDRVAKTSNEFNHYIWSIKSANDADKAERMGIRYDGFQVDEMIHLKQHHAAPAPVGGVGGAAGGGGGGIAFGFSDRLATMAAAQNMNPPPMNNNQFQGFTNTGCQNQQQAVPNNSFSNQQRMMSMQQQHHHFQNQQPTMANSNFPTQPQSMQAGFPTQQQPNGPSGFPGQQQAMPANFPIQQQPYGQEGIGQQAPYSQP</sequence>
<dbReference type="Gene3D" id="3.40.50.300">
    <property type="entry name" value="P-loop containing nucleotide triphosphate hydrolases"/>
    <property type="match status" value="1"/>
</dbReference>
<feature type="compositionally biased region" description="Low complexity" evidence="1">
    <location>
        <begin position="655"/>
        <end position="666"/>
    </location>
</feature>
<dbReference type="SMART" id="SM00382">
    <property type="entry name" value="AAA"/>
    <property type="match status" value="1"/>
</dbReference>
<organism evidence="4 5">
    <name type="scientific">Magnaporthiopsis poae (strain ATCC 64411 / 73-15)</name>
    <name type="common">Kentucky bluegrass fungus</name>
    <name type="synonym">Magnaporthe poae</name>
    <dbReference type="NCBI Taxonomy" id="644358"/>
    <lineage>
        <taxon>Eukaryota</taxon>
        <taxon>Fungi</taxon>
        <taxon>Dikarya</taxon>
        <taxon>Ascomycota</taxon>
        <taxon>Pezizomycotina</taxon>
        <taxon>Sordariomycetes</taxon>
        <taxon>Sordariomycetidae</taxon>
        <taxon>Magnaporthales</taxon>
        <taxon>Magnaporthaceae</taxon>
        <taxon>Magnaporthiopsis</taxon>
    </lineage>
</organism>
<dbReference type="OrthoDB" id="10042665at2759"/>
<dbReference type="InterPro" id="IPR056599">
    <property type="entry name" value="AAA_lid_fung"/>
</dbReference>
<feature type="compositionally biased region" description="Low complexity" evidence="1">
    <location>
        <begin position="683"/>
        <end position="696"/>
    </location>
</feature>
<feature type="region of interest" description="Disordered" evidence="1">
    <location>
        <begin position="655"/>
        <end position="768"/>
    </location>
</feature>
<reference evidence="4" key="4">
    <citation type="journal article" date="2015" name="G3 (Bethesda)">
        <title>Genome sequences of three phytopathogenic species of the Magnaporthaceae family of fungi.</title>
        <authorList>
            <person name="Okagaki L.H."/>
            <person name="Nunes C.C."/>
            <person name="Sailsbery J."/>
            <person name="Clay B."/>
            <person name="Brown D."/>
            <person name="John T."/>
            <person name="Oh Y."/>
            <person name="Young N."/>
            <person name="Fitzgerald M."/>
            <person name="Haas B.J."/>
            <person name="Zeng Q."/>
            <person name="Young S."/>
            <person name="Adiconis X."/>
            <person name="Fan L."/>
            <person name="Levin J.Z."/>
            <person name="Mitchell T.K."/>
            <person name="Okubara P.A."/>
            <person name="Farman M.L."/>
            <person name="Kohn L.M."/>
            <person name="Birren B."/>
            <person name="Ma L.-J."/>
            <person name="Dean R.A."/>
        </authorList>
    </citation>
    <scope>NUCLEOTIDE SEQUENCE</scope>
    <source>
        <strain evidence="4">ATCC 64411 / 73-15</strain>
    </source>
</reference>
<dbReference type="InterPro" id="IPR027417">
    <property type="entry name" value="P-loop_NTPase"/>
</dbReference>
<evidence type="ECO:0000313" key="4">
    <source>
        <dbReference type="EnsemblFungi" id="MAPG_08529T0"/>
    </source>
</evidence>
<dbReference type="OMA" id="IDCFHLD"/>
<dbReference type="InterPro" id="IPR003959">
    <property type="entry name" value="ATPase_AAA_core"/>
</dbReference>
<evidence type="ECO:0000313" key="3">
    <source>
        <dbReference type="EMBL" id="KLU89558.1"/>
    </source>
</evidence>
<name>A0A0C4E7L5_MAGP6</name>
<protein>
    <recommendedName>
        <fullName evidence="2">AAA+ ATPase domain-containing protein</fullName>
    </recommendedName>
</protein>
<dbReference type="EMBL" id="ADBL01002061">
    <property type="status" value="NOT_ANNOTATED_CDS"/>
    <property type="molecule type" value="Genomic_DNA"/>
</dbReference>